<gene>
    <name evidence="1" type="ORF">EVAR_99734_1</name>
</gene>
<proteinExistence type="predicted"/>
<organism evidence="1 2">
    <name type="scientific">Eumeta variegata</name>
    <name type="common">Bagworm moth</name>
    <name type="synonym">Eumeta japonica</name>
    <dbReference type="NCBI Taxonomy" id="151549"/>
    <lineage>
        <taxon>Eukaryota</taxon>
        <taxon>Metazoa</taxon>
        <taxon>Ecdysozoa</taxon>
        <taxon>Arthropoda</taxon>
        <taxon>Hexapoda</taxon>
        <taxon>Insecta</taxon>
        <taxon>Pterygota</taxon>
        <taxon>Neoptera</taxon>
        <taxon>Endopterygota</taxon>
        <taxon>Lepidoptera</taxon>
        <taxon>Glossata</taxon>
        <taxon>Ditrysia</taxon>
        <taxon>Tineoidea</taxon>
        <taxon>Psychidae</taxon>
        <taxon>Oiketicinae</taxon>
        <taxon>Eumeta</taxon>
    </lineage>
</organism>
<dbReference type="Proteomes" id="UP000299102">
    <property type="component" value="Unassembled WGS sequence"/>
</dbReference>
<dbReference type="AlphaFoldDB" id="A0A4C1Z729"/>
<dbReference type="EMBL" id="BGZK01001595">
    <property type="protein sequence ID" value="GBP82943.1"/>
    <property type="molecule type" value="Genomic_DNA"/>
</dbReference>
<sequence length="181" mass="18825">MSSSAIEQPSTSANISINYDTIVRDSLVKDVNLPKTEEDEKEIDAEAEQLLEEIPTEDTEGSLTVDTSDTACEHKEGTTALFGILYCNSSARPTAGASAVTCRCTLFLLIKVGNPSGKGGEKPIIGHTRVPGHTGIGMPSARDCPMGVLLSRHLGIGGHVMFAVRTETLGGTPGGAGSAPD</sequence>
<protein>
    <submittedName>
        <fullName evidence="1">Uncharacterized protein</fullName>
    </submittedName>
</protein>
<evidence type="ECO:0000313" key="2">
    <source>
        <dbReference type="Proteomes" id="UP000299102"/>
    </source>
</evidence>
<evidence type="ECO:0000313" key="1">
    <source>
        <dbReference type="EMBL" id="GBP82943.1"/>
    </source>
</evidence>
<keyword evidence="2" id="KW-1185">Reference proteome</keyword>
<reference evidence="1 2" key="1">
    <citation type="journal article" date="2019" name="Commun. Biol.">
        <title>The bagworm genome reveals a unique fibroin gene that provides high tensile strength.</title>
        <authorList>
            <person name="Kono N."/>
            <person name="Nakamura H."/>
            <person name="Ohtoshi R."/>
            <person name="Tomita M."/>
            <person name="Numata K."/>
            <person name="Arakawa K."/>
        </authorList>
    </citation>
    <scope>NUCLEOTIDE SEQUENCE [LARGE SCALE GENOMIC DNA]</scope>
</reference>
<accession>A0A4C1Z729</accession>
<name>A0A4C1Z729_EUMVA</name>
<comment type="caution">
    <text evidence="1">The sequence shown here is derived from an EMBL/GenBank/DDBJ whole genome shotgun (WGS) entry which is preliminary data.</text>
</comment>